<evidence type="ECO:0000313" key="9">
    <source>
        <dbReference type="Proteomes" id="UP000659654"/>
    </source>
</evidence>
<dbReference type="Proteomes" id="UP000659654">
    <property type="component" value="Unassembled WGS sequence"/>
</dbReference>
<dbReference type="FunFam" id="3.30.160.60:FF:000007">
    <property type="entry name" value="Basic krueppel-like factor 3"/>
    <property type="match status" value="1"/>
</dbReference>
<organism evidence="8 10">
    <name type="scientific">Bursaphelenchus xylophilus</name>
    <name type="common">Pinewood nematode worm</name>
    <name type="synonym">Aphelenchoides xylophilus</name>
    <dbReference type="NCBI Taxonomy" id="6326"/>
    <lineage>
        <taxon>Eukaryota</taxon>
        <taxon>Metazoa</taxon>
        <taxon>Ecdysozoa</taxon>
        <taxon>Nematoda</taxon>
        <taxon>Chromadorea</taxon>
        <taxon>Rhabditida</taxon>
        <taxon>Tylenchina</taxon>
        <taxon>Tylenchomorpha</taxon>
        <taxon>Aphelenchoidea</taxon>
        <taxon>Aphelenchoididae</taxon>
        <taxon>Bursaphelenchus</taxon>
    </lineage>
</organism>
<dbReference type="eggNOG" id="KOG1721">
    <property type="taxonomic scope" value="Eukaryota"/>
</dbReference>
<dbReference type="SUPFAM" id="SSF57667">
    <property type="entry name" value="beta-beta-alpha zinc fingers"/>
    <property type="match status" value="1"/>
</dbReference>
<feature type="domain" description="C2H2-type" evidence="6">
    <location>
        <begin position="258"/>
        <end position="287"/>
    </location>
</feature>
<sequence length="320" mass="35799">MLSGSPGLSSNELRRDLFEFINGPSTSTSLDRLGASYLGAFPPLETPVLHLLTPNSTFSGNPFRLPGTNESLFPEFFPQISRQPPPIQLKDPPPPPRGINAEEEEEDTKPILPAPFTHPSPLLHSPILMPFLLDLHHGSGISPSLLSPHLLLQPLSATLSPLSNFSSHLNSGNDLMTMMNLQSNVIIKEENTQSSISEQDSLDQALDLSGNKELKKMKKVKRHFKGVHKCPHEGCDKAYNKSSHLKAHIRTHSGEKPFVCDWVDCDWRFARSDELTRHYRRHTGYRPFKCPHCTTVTKFARSDHLRSHVKNRHPGLPATV</sequence>
<dbReference type="SMR" id="A0A1I7SSD8"/>
<evidence type="ECO:0000256" key="4">
    <source>
        <dbReference type="PROSITE-ProRule" id="PRU00042"/>
    </source>
</evidence>
<name>A0A1I7SSD8_BURXY</name>
<dbReference type="OrthoDB" id="4748970at2759"/>
<dbReference type="GO" id="GO:0000981">
    <property type="term" value="F:DNA-binding transcription factor activity, RNA polymerase II-specific"/>
    <property type="evidence" value="ECO:0007669"/>
    <property type="project" value="TreeGrafter"/>
</dbReference>
<evidence type="ECO:0000256" key="5">
    <source>
        <dbReference type="SAM" id="MobiDB-lite"/>
    </source>
</evidence>
<evidence type="ECO:0000256" key="1">
    <source>
        <dbReference type="ARBA" id="ARBA00022723"/>
    </source>
</evidence>
<feature type="region of interest" description="Disordered" evidence="5">
    <location>
        <begin position="83"/>
        <end position="106"/>
    </location>
</feature>
<dbReference type="EMBL" id="CAJFDI010000002">
    <property type="protein sequence ID" value="CAD5215681.1"/>
    <property type="molecule type" value="Genomic_DNA"/>
</dbReference>
<evidence type="ECO:0000259" key="6">
    <source>
        <dbReference type="PROSITE" id="PS50157"/>
    </source>
</evidence>
<feature type="compositionally biased region" description="Pro residues" evidence="5">
    <location>
        <begin position="83"/>
        <end position="97"/>
    </location>
</feature>
<dbReference type="InterPro" id="IPR036236">
    <property type="entry name" value="Znf_C2H2_sf"/>
</dbReference>
<keyword evidence="9" id="KW-1185">Reference proteome</keyword>
<evidence type="ECO:0000313" key="8">
    <source>
        <dbReference type="Proteomes" id="UP000095284"/>
    </source>
</evidence>
<dbReference type="SMART" id="SM00355">
    <property type="entry name" value="ZnF_C2H2"/>
    <property type="match status" value="3"/>
</dbReference>
<dbReference type="PROSITE" id="PS00028">
    <property type="entry name" value="ZINC_FINGER_C2H2_1"/>
    <property type="match status" value="2"/>
</dbReference>
<dbReference type="WBParaSite" id="BXY_1595500.1">
    <property type="protein sequence ID" value="BXY_1595500.1"/>
    <property type="gene ID" value="BXY_1595500"/>
</dbReference>
<reference evidence="10" key="1">
    <citation type="submission" date="2016-11" db="UniProtKB">
        <authorList>
            <consortium name="WormBaseParasite"/>
        </authorList>
    </citation>
    <scope>IDENTIFICATION</scope>
</reference>
<dbReference type="Gene3D" id="3.30.160.60">
    <property type="entry name" value="Classic Zinc Finger"/>
    <property type="match status" value="3"/>
</dbReference>
<dbReference type="InterPro" id="IPR013087">
    <property type="entry name" value="Znf_C2H2_type"/>
</dbReference>
<dbReference type="PANTHER" id="PTHR23235">
    <property type="entry name" value="KRUEPPEL-LIKE TRANSCRIPTION FACTOR"/>
    <property type="match status" value="1"/>
</dbReference>
<evidence type="ECO:0000256" key="3">
    <source>
        <dbReference type="ARBA" id="ARBA00022833"/>
    </source>
</evidence>
<dbReference type="EMBL" id="CAJFCV020000002">
    <property type="protein sequence ID" value="CAG9097679.1"/>
    <property type="molecule type" value="Genomic_DNA"/>
</dbReference>
<keyword evidence="3" id="KW-0862">Zinc</keyword>
<dbReference type="PROSITE" id="PS50157">
    <property type="entry name" value="ZINC_FINGER_C2H2_2"/>
    <property type="match status" value="2"/>
</dbReference>
<dbReference type="GO" id="GO:0008270">
    <property type="term" value="F:zinc ion binding"/>
    <property type="evidence" value="ECO:0007669"/>
    <property type="project" value="UniProtKB-KW"/>
</dbReference>
<keyword evidence="1" id="KW-0479">Metal-binding</keyword>
<evidence type="ECO:0000256" key="2">
    <source>
        <dbReference type="ARBA" id="ARBA00022771"/>
    </source>
</evidence>
<protein>
    <submittedName>
        <fullName evidence="7">(pine wood nematode) hypothetical protein</fullName>
    </submittedName>
</protein>
<dbReference type="Pfam" id="PF00096">
    <property type="entry name" value="zf-C2H2"/>
    <property type="match status" value="2"/>
</dbReference>
<feature type="domain" description="C2H2-type" evidence="6">
    <location>
        <begin position="228"/>
        <end position="257"/>
    </location>
</feature>
<dbReference type="GO" id="GO:0000978">
    <property type="term" value="F:RNA polymerase II cis-regulatory region sequence-specific DNA binding"/>
    <property type="evidence" value="ECO:0007669"/>
    <property type="project" value="TreeGrafter"/>
</dbReference>
<dbReference type="Proteomes" id="UP000582659">
    <property type="component" value="Unassembled WGS sequence"/>
</dbReference>
<reference evidence="7" key="2">
    <citation type="submission" date="2020-09" db="EMBL/GenBank/DDBJ databases">
        <authorList>
            <person name="Kikuchi T."/>
        </authorList>
    </citation>
    <scope>NUCLEOTIDE SEQUENCE</scope>
    <source>
        <strain evidence="7">Ka4C1</strain>
    </source>
</reference>
<keyword evidence="2 4" id="KW-0863">Zinc-finger</keyword>
<evidence type="ECO:0000313" key="7">
    <source>
        <dbReference type="EMBL" id="CAD5215681.1"/>
    </source>
</evidence>
<dbReference type="AlphaFoldDB" id="A0A1I7SSD8"/>
<accession>A0A1I7SSD8</accession>
<gene>
    <name evidence="7" type="ORF">BXYJ_LOCUS4151</name>
</gene>
<dbReference type="Proteomes" id="UP000095284">
    <property type="component" value="Unplaced"/>
</dbReference>
<evidence type="ECO:0000313" key="10">
    <source>
        <dbReference type="WBParaSite" id="BXY_1595500.1"/>
    </source>
</evidence>
<dbReference type="PANTHER" id="PTHR23235:SF120">
    <property type="entry name" value="KRUPPEL-LIKE FACTOR 15"/>
    <property type="match status" value="1"/>
</dbReference>
<proteinExistence type="predicted"/>